<protein>
    <submittedName>
        <fullName evidence="1">Uncharacterized protein</fullName>
    </submittedName>
</protein>
<sequence length="51" mass="5309">MLISFATSAMSAVGVRSATSGASDSSPHYVIADTSLDLRVPPSREDLRLGD</sequence>
<dbReference type="Proteomes" id="UP000009877">
    <property type="component" value="Unassembled WGS sequence"/>
</dbReference>
<name>M2XZ54_9MICC</name>
<accession>M2XZ54</accession>
<keyword evidence="2" id="KW-1185">Reference proteome</keyword>
<evidence type="ECO:0000313" key="2">
    <source>
        <dbReference type="Proteomes" id="UP000009877"/>
    </source>
</evidence>
<comment type="caution">
    <text evidence="1">The sequence shown here is derived from an EMBL/GenBank/DDBJ whole genome shotgun (WGS) entry which is preliminary data.</text>
</comment>
<evidence type="ECO:0000313" key="1">
    <source>
        <dbReference type="EMBL" id="EME37978.1"/>
    </source>
</evidence>
<organism evidence="1 2">
    <name type="scientific">Kocuria palustris PEL</name>
    <dbReference type="NCBI Taxonomy" id="1236550"/>
    <lineage>
        <taxon>Bacteria</taxon>
        <taxon>Bacillati</taxon>
        <taxon>Actinomycetota</taxon>
        <taxon>Actinomycetes</taxon>
        <taxon>Micrococcales</taxon>
        <taxon>Micrococcaceae</taxon>
        <taxon>Kocuria</taxon>
    </lineage>
</organism>
<proteinExistence type="predicted"/>
<reference evidence="1 2" key="1">
    <citation type="journal article" date="2014" name="Genome Announc.">
        <title>Draft Genome Sequence of Kocuria palustris PEL.</title>
        <authorList>
            <person name="Sharma G."/>
            <person name="Khatri I."/>
            <person name="Subramanian S."/>
        </authorList>
    </citation>
    <scope>NUCLEOTIDE SEQUENCE [LARGE SCALE GENOMIC DNA]</scope>
    <source>
        <strain evidence="1 2">PEL</strain>
    </source>
</reference>
<dbReference type="EMBL" id="ANHZ02000001">
    <property type="protein sequence ID" value="EME37978.1"/>
    <property type="molecule type" value="Genomic_DNA"/>
</dbReference>
<dbReference type="AlphaFoldDB" id="M2XZ54"/>
<gene>
    <name evidence="1" type="ORF">C884_00173</name>
</gene>